<dbReference type="Pfam" id="PF20582">
    <property type="entry name" value="UPF0758_N"/>
    <property type="match status" value="1"/>
</dbReference>
<dbReference type="InterPro" id="IPR025657">
    <property type="entry name" value="RadC_JAB"/>
</dbReference>
<evidence type="ECO:0000256" key="2">
    <source>
        <dbReference type="ARBA" id="ARBA00022723"/>
    </source>
</evidence>
<dbReference type="Gene3D" id="3.40.140.10">
    <property type="entry name" value="Cytidine Deaminase, domain 2"/>
    <property type="match status" value="1"/>
</dbReference>
<sequence length="221" mass="24790">MKMMDLPRVDRPREKLQKYGPERLTNSELLATLLGTGTKGVNVIELSTKILKKYSGADLPKATVKELQDTFGLGVAKACEIVACFELGRRLLQDKKAELILSPKDVWEMLVDLRALKKEHFVVLYLDSRNQAIQRELVSVGTLNASLVHPREVFEAAIEHHAAQVIVAHNHPSGDTEPSEEDKVVTKRLFEAGQLLGIELLDHIIIANRRWTSMKEHGLLS</sequence>
<accession>A0A1F8GX14</accession>
<dbReference type="PROSITE" id="PS01302">
    <property type="entry name" value="UPF0758"/>
    <property type="match status" value="1"/>
</dbReference>
<dbReference type="InterPro" id="IPR037518">
    <property type="entry name" value="MPN"/>
</dbReference>
<keyword evidence="4" id="KW-0862">Zinc</keyword>
<keyword evidence="1" id="KW-0645">Protease</keyword>
<dbReference type="PROSITE" id="PS50249">
    <property type="entry name" value="MPN"/>
    <property type="match status" value="1"/>
</dbReference>
<evidence type="ECO:0000256" key="1">
    <source>
        <dbReference type="ARBA" id="ARBA00022670"/>
    </source>
</evidence>
<evidence type="ECO:0000256" key="3">
    <source>
        <dbReference type="ARBA" id="ARBA00022801"/>
    </source>
</evidence>
<dbReference type="PANTHER" id="PTHR30471:SF3">
    <property type="entry name" value="UPF0758 PROTEIN YEES-RELATED"/>
    <property type="match status" value="1"/>
</dbReference>
<feature type="domain" description="MPN" evidence="7">
    <location>
        <begin position="99"/>
        <end position="220"/>
    </location>
</feature>
<dbReference type="NCBIfam" id="NF000642">
    <property type="entry name" value="PRK00024.1"/>
    <property type="match status" value="1"/>
</dbReference>
<dbReference type="GO" id="GO:0006508">
    <property type="term" value="P:proteolysis"/>
    <property type="evidence" value="ECO:0007669"/>
    <property type="project" value="UniProtKB-KW"/>
</dbReference>
<organism evidence="8 9">
    <name type="scientific">Candidatus Yanofskybacteria bacterium RIFCSPLOWO2_01_FULL_49_25</name>
    <dbReference type="NCBI Taxonomy" id="1802701"/>
    <lineage>
        <taxon>Bacteria</taxon>
        <taxon>Candidatus Yanofskyibacteriota</taxon>
    </lineage>
</organism>
<evidence type="ECO:0000256" key="4">
    <source>
        <dbReference type="ARBA" id="ARBA00022833"/>
    </source>
</evidence>
<dbReference type="InterPro" id="IPR001405">
    <property type="entry name" value="UPF0758"/>
</dbReference>
<evidence type="ECO:0000256" key="5">
    <source>
        <dbReference type="ARBA" id="ARBA00023049"/>
    </source>
</evidence>
<dbReference type="EMBL" id="MGKP01000001">
    <property type="protein sequence ID" value="OGN29933.1"/>
    <property type="molecule type" value="Genomic_DNA"/>
</dbReference>
<name>A0A1F8GX14_9BACT</name>
<dbReference type="InterPro" id="IPR020891">
    <property type="entry name" value="UPF0758_CS"/>
</dbReference>
<dbReference type="STRING" id="1802701.A3A33_01255"/>
<evidence type="ECO:0000313" key="8">
    <source>
        <dbReference type="EMBL" id="OGN29933.1"/>
    </source>
</evidence>
<protein>
    <recommendedName>
        <fullName evidence="7">MPN domain-containing protein</fullName>
    </recommendedName>
</protein>
<dbReference type="GO" id="GO:0046872">
    <property type="term" value="F:metal ion binding"/>
    <property type="evidence" value="ECO:0007669"/>
    <property type="project" value="UniProtKB-KW"/>
</dbReference>
<keyword evidence="2" id="KW-0479">Metal-binding</keyword>
<dbReference type="PANTHER" id="PTHR30471">
    <property type="entry name" value="DNA REPAIR PROTEIN RADC"/>
    <property type="match status" value="1"/>
</dbReference>
<evidence type="ECO:0000256" key="6">
    <source>
        <dbReference type="RuleBase" id="RU003797"/>
    </source>
</evidence>
<evidence type="ECO:0000313" key="9">
    <source>
        <dbReference type="Proteomes" id="UP000179047"/>
    </source>
</evidence>
<evidence type="ECO:0000259" key="7">
    <source>
        <dbReference type="PROSITE" id="PS50249"/>
    </source>
</evidence>
<keyword evidence="3" id="KW-0378">Hydrolase</keyword>
<dbReference type="Proteomes" id="UP000179047">
    <property type="component" value="Unassembled WGS sequence"/>
</dbReference>
<dbReference type="CDD" id="cd08071">
    <property type="entry name" value="MPN_DUF2466"/>
    <property type="match status" value="1"/>
</dbReference>
<gene>
    <name evidence="8" type="ORF">A3A33_01255</name>
</gene>
<reference evidence="8 9" key="1">
    <citation type="journal article" date="2016" name="Nat. Commun.">
        <title>Thousands of microbial genomes shed light on interconnected biogeochemical processes in an aquifer system.</title>
        <authorList>
            <person name="Anantharaman K."/>
            <person name="Brown C.T."/>
            <person name="Hug L.A."/>
            <person name="Sharon I."/>
            <person name="Castelle C.J."/>
            <person name="Probst A.J."/>
            <person name="Thomas B.C."/>
            <person name="Singh A."/>
            <person name="Wilkins M.J."/>
            <person name="Karaoz U."/>
            <person name="Brodie E.L."/>
            <person name="Williams K.H."/>
            <person name="Hubbard S.S."/>
            <person name="Banfield J.F."/>
        </authorList>
    </citation>
    <scope>NUCLEOTIDE SEQUENCE [LARGE SCALE GENOMIC DNA]</scope>
</reference>
<dbReference type="InterPro" id="IPR046778">
    <property type="entry name" value="UPF0758_N"/>
</dbReference>
<keyword evidence="5" id="KW-0482">Metalloprotease</keyword>
<dbReference type="NCBIfam" id="TIGR00608">
    <property type="entry name" value="radc"/>
    <property type="match status" value="1"/>
</dbReference>
<proteinExistence type="inferred from homology"/>
<dbReference type="AlphaFoldDB" id="A0A1F8GX14"/>
<comment type="similarity">
    <text evidence="6">Belongs to the UPF0758 family.</text>
</comment>
<comment type="caution">
    <text evidence="8">The sequence shown here is derived from an EMBL/GenBank/DDBJ whole genome shotgun (WGS) entry which is preliminary data.</text>
</comment>
<dbReference type="Pfam" id="PF04002">
    <property type="entry name" value="RadC"/>
    <property type="match status" value="1"/>
</dbReference>
<dbReference type="GO" id="GO:0008237">
    <property type="term" value="F:metallopeptidase activity"/>
    <property type="evidence" value="ECO:0007669"/>
    <property type="project" value="UniProtKB-KW"/>
</dbReference>